<dbReference type="GO" id="GO:0005524">
    <property type="term" value="F:ATP binding"/>
    <property type="evidence" value="ECO:0007669"/>
    <property type="project" value="InterPro"/>
</dbReference>
<keyword evidence="3" id="KW-1185">Reference proteome</keyword>
<gene>
    <name evidence="2" type="ORF">PPENT_87.1.T1430125</name>
</gene>
<organism evidence="2 3">
    <name type="scientific">Paramecium pentaurelia</name>
    <dbReference type="NCBI Taxonomy" id="43138"/>
    <lineage>
        <taxon>Eukaryota</taxon>
        <taxon>Sar</taxon>
        <taxon>Alveolata</taxon>
        <taxon>Ciliophora</taxon>
        <taxon>Intramacronucleata</taxon>
        <taxon>Oligohymenophorea</taxon>
        <taxon>Peniculida</taxon>
        <taxon>Parameciidae</taxon>
        <taxon>Paramecium</taxon>
    </lineage>
</organism>
<comment type="caution">
    <text evidence="2">The sequence shown here is derived from an EMBL/GenBank/DDBJ whole genome shotgun (WGS) entry which is preliminary data.</text>
</comment>
<dbReference type="PROSITE" id="PS50011">
    <property type="entry name" value="PROTEIN_KINASE_DOM"/>
    <property type="match status" value="1"/>
</dbReference>
<proteinExistence type="predicted"/>
<dbReference type="PANTHER" id="PTHR24362">
    <property type="entry name" value="SERINE/THREONINE-PROTEIN KINASE NEK"/>
    <property type="match status" value="1"/>
</dbReference>
<feature type="domain" description="Protein kinase" evidence="1">
    <location>
        <begin position="9"/>
        <end position="285"/>
    </location>
</feature>
<accession>A0A8S1XY06</accession>
<dbReference type="InterPro" id="IPR000719">
    <property type="entry name" value="Prot_kinase_dom"/>
</dbReference>
<evidence type="ECO:0000313" key="3">
    <source>
        <dbReference type="Proteomes" id="UP000689195"/>
    </source>
</evidence>
<name>A0A8S1XY06_9CILI</name>
<evidence type="ECO:0000259" key="1">
    <source>
        <dbReference type="PROSITE" id="PS50011"/>
    </source>
</evidence>
<dbReference type="GO" id="GO:0004672">
    <property type="term" value="F:protein kinase activity"/>
    <property type="evidence" value="ECO:0007669"/>
    <property type="project" value="InterPro"/>
</dbReference>
<dbReference type="Pfam" id="PF00069">
    <property type="entry name" value="Pkinase"/>
    <property type="match status" value="1"/>
</dbReference>
<dbReference type="EMBL" id="CAJJDO010000143">
    <property type="protein sequence ID" value="CAD8206290.1"/>
    <property type="molecule type" value="Genomic_DNA"/>
</dbReference>
<dbReference type="SMART" id="SM00220">
    <property type="entry name" value="S_TKc"/>
    <property type="match status" value="1"/>
</dbReference>
<protein>
    <recommendedName>
        <fullName evidence="1">Protein kinase domain-containing protein</fullName>
    </recommendedName>
</protein>
<reference evidence="2" key="1">
    <citation type="submission" date="2021-01" db="EMBL/GenBank/DDBJ databases">
        <authorList>
            <consortium name="Genoscope - CEA"/>
            <person name="William W."/>
        </authorList>
    </citation>
    <scope>NUCLEOTIDE SEQUENCE</scope>
</reference>
<sequence>MNQILNIQLDNKSQIGRGQLGGTYKVLNEQTKGLNQDKVVKVILKNPQVPKQLLTRKEKLRFAFNFENLKNINHQNCVKILDYQEVNGYATILMKKYDYNLKTFSQQRNYDFEIYEYLLLLNQVTSAYLMLIELGIKYGRFKSQNILVSQIQKGKVVYYLADYGFEMIDKDKSVTNLNFQVPSVDANEAQDDMYQFGICIAQMGINYTIRYKNQLEYFHNLLNYKPGYQQVLFEDLLNQGFNFNQLSQENYKLPPLIAFILNSMIVHNPSSRITWIELMQLLQLIRSANPQILNFKFYTTLNSQRWEIINGIKNLNQIARPFEKQYEKTKILQVQQEKGQSRI</sequence>
<dbReference type="Proteomes" id="UP000689195">
    <property type="component" value="Unassembled WGS sequence"/>
</dbReference>
<evidence type="ECO:0000313" key="2">
    <source>
        <dbReference type="EMBL" id="CAD8206290.1"/>
    </source>
</evidence>
<dbReference type="AlphaFoldDB" id="A0A8S1XY06"/>
<dbReference type="PANTHER" id="PTHR24362:SF309">
    <property type="entry name" value="PROTEIN KINASE DOMAIN-CONTAINING PROTEIN"/>
    <property type="match status" value="1"/>
</dbReference>